<dbReference type="CDD" id="cd18793">
    <property type="entry name" value="SF2_C_SNF"/>
    <property type="match status" value="1"/>
</dbReference>
<gene>
    <name evidence="13" type="ORF">KI387_025123</name>
</gene>
<dbReference type="SUPFAM" id="SSF47370">
    <property type="entry name" value="Bromodomain"/>
    <property type="match status" value="1"/>
</dbReference>
<feature type="coiled-coil region" evidence="7">
    <location>
        <begin position="733"/>
        <end position="764"/>
    </location>
</feature>
<dbReference type="FunFam" id="3.40.50.10810:FF:000017">
    <property type="entry name" value="ATP-dependent helicase BRM"/>
    <property type="match status" value="1"/>
</dbReference>
<keyword evidence="2" id="KW-0378">Hydrolase</keyword>
<dbReference type="SMART" id="SM00487">
    <property type="entry name" value="DEXDc"/>
    <property type="match status" value="1"/>
</dbReference>
<evidence type="ECO:0000256" key="2">
    <source>
        <dbReference type="ARBA" id="ARBA00022801"/>
    </source>
</evidence>
<sequence>MLQQRGGGGGCGGSSSSSATTPPPHQQSARNPIDSSSSDGAFVLPRWYCPHQQQDELEQNQEQQNHFRQSLQPIRWLQDIEDQPAYQAHEYQCNIRGVPMQQSIIFSEVVPQEYFHEGRIQSMQDQAYLQFAFLAAQKKAPRNILPNNLILQDVNQLFPQLSTFSKSPGQILQIGMQMNQAQDDSRNNCMKSQQAQMAQLPGNSIKKVFGVKNNMHPPFIDITQSQDLQAQSALEQNTDIYALSETEQIPQFVPDIQASLAATRRVCDRNLTEEQGCMLRIGQNIASSSPVQNYANVTMKDSMVSGFEDNDAFYSNCMLANMTESFPKVGKLALTNHQFVSEAGDYRVKNMGFGYNRPSDAYENTITSLNHHSLPCSAFTEKEDIACGNNLLPNTSHMGSLSPSEQLSPTALSSVSSNGTLQVNYPVQMQHQGYAFTEQQLIVLRAQILAFKQLKRGRTLPPDIVQCIGPPPLTQHQGQVVSEIVSTDKLTHHRGQTKALKNGIRGQTLVAAERDPDDLFLNGETRHVTAHNNGNAQVYMHSNRDRINLHRNDAERLSMHGGEKKQISNSLLGMALSGKGCEREETSSVQLKMNENVLNVLKLDASTKSESASGGNKFIMLKSSSAAVPGHIENLSGATFRQLAKNLDTVKKYSGPLFDFPQCGKEADDFIPMSSNVCSPFTLGYDIKELLFEEGLHIFEKRRTDTLGKINCLLAMKRNGKRIKFELVRKLQIEEHKLRLLDVQKQLRDEIEQQQQQIMLMSDRSYRKFLRLCERQRTELDRQVAASQRAIREKQLKEVFQGRKKLLEASWTNRDARAIRNRGVARYHERMLKEYSKMKDQDQNERLKALKNNDVDFYRKMLEQQTQLSGDVGECYKILSFFLSQTEEYLQKLGSKIIAVKNNQEVETVMVTASAAQSKGISEEEVDRAATFSQKDVVNRNHFSACSPCRDKLSINKYYNLAHVINEKIMSQPSMLQAGTLRDYQLVGLQWMLSLYNNNLNGILADEMGLGKTVQVMALIAYLMEFKGNYGPHLIIVPNAVIINWKSELCRWLPAVSTIFYVGTKDHRSKLYTREVSAMKFNVLVTTYEFIMRDCAKLSKIYWKYIIIDEAHRIKDRQSQLSHDLDRFQSRRRLLLTGTPLQNDLQELWSLLNLLLPDVFDNCKIFNDWFSKPFSERSEDAWLETEKKVIIIHRLHQILEPFMLRRRVEDVEGQLPPKVSVVLRCKMSALQAAIYDWVKSTGTLRLNPESEARRVAGNKKRKLRAYAPLKNKCMELRKVCNHPFLCYDFYDKYTDDYLVRTCGKLWVLDRVLIKLHSAGHRVLLFSTMTKLLDILEDYLQWRDLMYRRIDGSTSLDDRESAIVDFSKPGSECFIFLLSIRAAGRGLNLQSADTVIIYDPDANPQNEEQAVARAHRIGQKKEVRVIYMESVVDTISLCRVEDELRNGGMLDVGDELAGKARYMGSVESLVRNNIQQLKMDMADEVINAGCFDQRTTQEERRKTLEVLLREEERCQEIVHDVPTMRVVNRLIARSEEEVHMFDQMDEEWNWPGEMMKHCDVPNWLRVGSTETNAAADVMSKQVSTSVPMEIIGTKEEEERVLAMSAQACHIKGLSNLKNSGNSKTKKSFSSKSHLLDKDRNDQCMQVEDQDDLKANAEEKDALSVHKEEKKTIEYLNKEEPSNETVYKENHIDCVDKEGQTQNFGATNYASHVANDKDVLFGEDIKDTEDTSSELSSQYEKSNGEYALCRPASAQKFVSLAALEVYGRADGEDKDVLQTKIKWKRSGSHCRKWSEVKLHPYFYEKFHDNLSWRPKNCGLHTVLNQEENAVREPFNHGSMECGVHLKRQRLLEPVCEDKLLDRHAGFQSHSVDKSNQFNEPSELAETSCCAGESILCVNTQKCKNVFSKLLSSVTMDARQRAAGLVELRKWNNFPGYSRVISNPIIVQTIMERIDHYEYASVLDFAADVRLMLENAIWYHSNSAE</sequence>
<dbReference type="InterPro" id="IPR038718">
    <property type="entry name" value="SNF2-like_sf"/>
</dbReference>
<evidence type="ECO:0000259" key="12">
    <source>
        <dbReference type="PROSITE" id="PS51666"/>
    </source>
</evidence>
<dbReference type="InterPro" id="IPR036427">
    <property type="entry name" value="Bromodomain-like_sf"/>
</dbReference>
<evidence type="ECO:0000256" key="5">
    <source>
        <dbReference type="ARBA" id="ARBA00023242"/>
    </source>
</evidence>
<dbReference type="EMBL" id="JAHRHJ020000005">
    <property type="protein sequence ID" value="KAH9316496.1"/>
    <property type="molecule type" value="Genomic_DNA"/>
</dbReference>
<dbReference type="SMART" id="SM00951">
    <property type="entry name" value="QLQ"/>
    <property type="match status" value="1"/>
</dbReference>
<comment type="caution">
    <text evidence="13">The sequence shown here is derived from an EMBL/GenBank/DDBJ whole genome shotgun (WGS) entry which is preliminary data.</text>
</comment>
<dbReference type="Pfam" id="PF00271">
    <property type="entry name" value="Helicase_C"/>
    <property type="match status" value="1"/>
</dbReference>
<dbReference type="PROSITE" id="PS51666">
    <property type="entry name" value="QLQ"/>
    <property type="match status" value="1"/>
</dbReference>
<evidence type="ECO:0000256" key="1">
    <source>
        <dbReference type="ARBA" id="ARBA00004123"/>
    </source>
</evidence>
<accession>A0AA38G4N0</accession>
<dbReference type="GO" id="GO:0006355">
    <property type="term" value="P:regulation of DNA-templated transcription"/>
    <property type="evidence" value="ECO:0007669"/>
    <property type="project" value="InterPro"/>
</dbReference>
<comment type="subcellular location">
    <subcellularLocation>
        <location evidence="1">Nucleus</location>
    </subcellularLocation>
</comment>
<dbReference type="Gene3D" id="3.40.50.10810">
    <property type="entry name" value="Tandem AAA-ATPase domain"/>
    <property type="match status" value="1"/>
</dbReference>
<evidence type="ECO:0000256" key="8">
    <source>
        <dbReference type="SAM" id="MobiDB-lite"/>
    </source>
</evidence>
<dbReference type="InterPro" id="IPR014978">
    <property type="entry name" value="Gln-Leu-Gln_QLQ"/>
</dbReference>
<evidence type="ECO:0000256" key="7">
    <source>
        <dbReference type="SAM" id="Coils"/>
    </source>
</evidence>
<feature type="domain" description="Bromo" evidence="9">
    <location>
        <begin position="1914"/>
        <end position="1982"/>
    </location>
</feature>
<dbReference type="InterPro" id="IPR027417">
    <property type="entry name" value="P-loop_NTPase"/>
</dbReference>
<dbReference type="PANTHER" id="PTHR10799">
    <property type="entry name" value="SNF2/RAD54 HELICASE FAMILY"/>
    <property type="match status" value="1"/>
</dbReference>
<keyword evidence="7" id="KW-0175">Coiled coil</keyword>
<feature type="domain" description="Helicase ATP-binding" evidence="10">
    <location>
        <begin position="993"/>
        <end position="1158"/>
    </location>
</feature>
<evidence type="ECO:0000259" key="9">
    <source>
        <dbReference type="PROSITE" id="PS50014"/>
    </source>
</evidence>
<evidence type="ECO:0000256" key="6">
    <source>
        <dbReference type="PROSITE-ProRule" id="PRU00035"/>
    </source>
</evidence>
<dbReference type="Pfam" id="PF00439">
    <property type="entry name" value="Bromodomain"/>
    <property type="match status" value="1"/>
</dbReference>
<proteinExistence type="predicted"/>
<dbReference type="PRINTS" id="PR00503">
    <property type="entry name" value="BROMODOMAIN"/>
</dbReference>
<dbReference type="PROSITE" id="PS51192">
    <property type="entry name" value="HELICASE_ATP_BIND_1"/>
    <property type="match status" value="1"/>
</dbReference>
<protein>
    <recommendedName>
        <fullName evidence="15">ATP-dependent helicase BRM</fullName>
    </recommendedName>
</protein>
<keyword evidence="5" id="KW-0539">Nucleus</keyword>
<dbReference type="GO" id="GO:0005524">
    <property type="term" value="F:ATP binding"/>
    <property type="evidence" value="ECO:0007669"/>
    <property type="project" value="InterPro"/>
</dbReference>
<evidence type="ECO:0000313" key="13">
    <source>
        <dbReference type="EMBL" id="KAH9316496.1"/>
    </source>
</evidence>
<keyword evidence="14" id="KW-1185">Reference proteome</keyword>
<dbReference type="Gene3D" id="1.20.920.10">
    <property type="entry name" value="Bromodomain-like"/>
    <property type="match status" value="1"/>
</dbReference>
<keyword evidence="3" id="KW-0805">Transcription regulation</keyword>
<dbReference type="Proteomes" id="UP000824469">
    <property type="component" value="Unassembled WGS sequence"/>
</dbReference>
<dbReference type="InterPro" id="IPR001487">
    <property type="entry name" value="Bromodomain"/>
</dbReference>
<dbReference type="PROSITE" id="PS51194">
    <property type="entry name" value="HELICASE_CTER"/>
    <property type="match status" value="1"/>
</dbReference>
<dbReference type="Gene3D" id="1.20.5.170">
    <property type="match status" value="1"/>
</dbReference>
<evidence type="ECO:0000256" key="4">
    <source>
        <dbReference type="ARBA" id="ARBA00023117"/>
    </source>
</evidence>
<dbReference type="Gene3D" id="3.40.50.300">
    <property type="entry name" value="P-loop containing nucleotide triphosphate hydrolases"/>
    <property type="match status" value="1"/>
</dbReference>
<name>A0AA38G4N0_TAXCH</name>
<dbReference type="SMART" id="SM00490">
    <property type="entry name" value="HELICc"/>
    <property type="match status" value="1"/>
</dbReference>
<feature type="non-terminal residue" evidence="13">
    <location>
        <position position="1982"/>
    </location>
</feature>
<dbReference type="Pfam" id="PF08880">
    <property type="entry name" value="QLQ"/>
    <property type="match status" value="1"/>
</dbReference>
<evidence type="ECO:0000259" key="11">
    <source>
        <dbReference type="PROSITE" id="PS51194"/>
    </source>
</evidence>
<feature type="domain" description="Helicase C-terminal" evidence="11">
    <location>
        <begin position="1307"/>
        <end position="1484"/>
    </location>
</feature>
<dbReference type="InterPro" id="IPR049730">
    <property type="entry name" value="SNF2/RAD54-like_C"/>
</dbReference>
<organism evidence="13 14">
    <name type="scientific">Taxus chinensis</name>
    <name type="common">Chinese yew</name>
    <name type="synonym">Taxus wallichiana var. chinensis</name>
    <dbReference type="NCBI Taxonomy" id="29808"/>
    <lineage>
        <taxon>Eukaryota</taxon>
        <taxon>Viridiplantae</taxon>
        <taxon>Streptophyta</taxon>
        <taxon>Embryophyta</taxon>
        <taxon>Tracheophyta</taxon>
        <taxon>Spermatophyta</taxon>
        <taxon>Pinopsida</taxon>
        <taxon>Pinidae</taxon>
        <taxon>Conifers II</taxon>
        <taxon>Cupressales</taxon>
        <taxon>Taxaceae</taxon>
        <taxon>Taxus</taxon>
    </lineage>
</organism>
<evidence type="ECO:0008006" key="15">
    <source>
        <dbReference type="Google" id="ProtNLM"/>
    </source>
</evidence>
<keyword evidence="3" id="KW-0804">Transcription</keyword>
<feature type="domain" description="QLQ" evidence="12">
    <location>
        <begin position="435"/>
        <end position="470"/>
    </location>
</feature>
<feature type="compositionally biased region" description="Polar residues" evidence="8">
    <location>
        <begin position="26"/>
        <end position="39"/>
    </location>
</feature>
<evidence type="ECO:0000313" key="14">
    <source>
        <dbReference type="Proteomes" id="UP000824469"/>
    </source>
</evidence>
<feature type="region of interest" description="Disordered" evidence="8">
    <location>
        <begin position="1615"/>
        <end position="1634"/>
    </location>
</feature>
<dbReference type="CDD" id="cd04369">
    <property type="entry name" value="Bromodomain"/>
    <property type="match status" value="1"/>
</dbReference>
<dbReference type="GO" id="GO:0016787">
    <property type="term" value="F:hydrolase activity"/>
    <property type="evidence" value="ECO:0007669"/>
    <property type="project" value="UniProtKB-KW"/>
</dbReference>
<dbReference type="SUPFAM" id="SSF52540">
    <property type="entry name" value="P-loop containing nucleoside triphosphate hydrolases"/>
    <property type="match status" value="2"/>
</dbReference>
<dbReference type="InterPro" id="IPR014001">
    <property type="entry name" value="Helicase_ATP-bd"/>
</dbReference>
<keyword evidence="4 6" id="KW-0103">Bromodomain</keyword>
<dbReference type="InterPro" id="IPR000330">
    <property type="entry name" value="SNF2_N"/>
</dbReference>
<feature type="region of interest" description="Disordered" evidence="8">
    <location>
        <begin position="1"/>
        <end position="41"/>
    </location>
</feature>
<feature type="compositionally biased region" description="Gly residues" evidence="8">
    <location>
        <begin position="1"/>
        <end position="13"/>
    </location>
</feature>
<evidence type="ECO:0000256" key="3">
    <source>
        <dbReference type="ARBA" id="ARBA00023015"/>
    </source>
</evidence>
<reference evidence="13 14" key="1">
    <citation type="journal article" date="2021" name="Nat. Plants">
        <title>The Taxus genome provides insights into paclitaxel biosynthesis.</title>
        <authorList>
            <person name="Xiong X."/>
            <person name="Gou J."/>
            <person name="Liao Q."/>
            <person name="Li Y."/>
            <person name="Zhou Q."/>
            <person name="Bi G."/>
            <person name="Li C."/>
            <person name="Du R."/>
            <person name="Wang X."/>
            <person name="Sun T."/>
            <person name="Guo L."/>
            <person name="Liang H."/>
            <person name="Lu P."/>
            <person name="Wu Y."/>
            <person name="Zhang Z."/>
            <person name="Ro D.K."/>
            <person name="Shang Y."/>
            <person name="Huang S."/>
            <person name="Yan J."/>
        </authorList>
    </citation>
    <scope>NUCLEOTIDE SEQUENCE [LARGE SCALE GENOMIC DNA]</scope>
    <source>
        <strain evidence="13">Ta-2019</strain>
    </source>
</reference>
<dbReference type="InterPro" id="IPR001650">
    <property type="entry name" value="Helicase_C-like"/>
</dbReference>
<dbReference type="GO" id="GO:0005634">
    <property type="term" value="C:nucleus"/>
    <property type="evidence" value="ECO:0007669"/>
    <property type="project" value="UniProtKB-SubCell"/>
</dbReference>
<dbReference type="OMA" id="MERIDHY"/>
<evidence type="ECO:0000259" key="10">
    <source>
        <dbReference type="PROSITE" id="PS51192"/>
    </source>
</evidence>
<dbReference type="Pfam" id="PF00176">
    <property type="entry name" value="SNF2-rel_dom"/>
    <property type="match status" value="1"/>
</dbReference>
<dbReference type="PROSITE" id="PS50014">
    <property type="entry name" value="BROMODOMAIN_2"/>
    <property type="match status" value="1"/>
</dbReference>